<dbReference type="OrthoDB" id="20949at2759"/>
<keyword evidence="4" id="KW-1185">Reference proteome</keyword>
<dbReference type="PANTHER" id="PTHR13245">
    <property type="entry name" value="RRP15-LIKE PROTEIN"/>
    <property type="match status" value="1"/>
</dbReference>
<dbReference type="PANTHER" id="PTHR13245:SF14">
    <property type="entry name" value="RRP15-LIKE PROTEIN"/>
    <property type="match status" value="1"/>
</dbReference>
<dbReference type="GO" id="GO:0030687">
    <property type="term" value="C:preribosome, large subunit precursor"/>
    <property type="evidence" value="ECO:0007669"/>
    <property type="project" value="TreeGrafter"/>
</dbReference>
<dbReference type="GO" id="GO:0000470">
    <property type="term" value="P:maturation of LSU-rRNA"/>
    <property type="evidence" value="ECO:0007669"/>
    <property type="project" value="TreeGrafter"/>
</dbReference>
<comment type="caution">
    <text evidence="3">The sequence shown here is derived from an EMBL/GenBank/DDBJ whole genome shotgun (WGS) entry which is preliminary data.</text>
</comment>
<dbReference type="Proteomes" id="UP000037460">
    <property type="component" value="Unassembled WGS sequence"/>
</dbReference>
<evidence type="ECO:0008006" key="5">
    <source>
        <dbReference type="Google" id="ProtNLM"/>
    </source>
</evidence>
<name>A0A0M0K2H7_9EUKA</name>
<feature type="region of interest" description="Disordered" evidence="2">
    <location>
        <begin position="34"/>
        <end position="67"/>
    </location>
</feature>
<dbReference type="GO" id="GO:0000460">
    <property type="term" value="P:maturation of 5.8S rRNA"/>
    <property type="evidence" value="ECO:0007669"/>
    <property type="project" value="TreeGrafter"/>
</dbReference>
<protein>
    <recommendedName>
        <fullName evidence="5">RRP15-like protein</fullName>
    </recommendedName>
</protein>
<gene>
    <name evidence="3" type="ORF">Ctob_010288</name>
</gene>
<feature type="compositionally biased region" description="Acidic residues" evidence="2">
    <location>
        <begin position="205"/>
        <end position="214"/>
    </location>
</feature>
<dbReference type="Pfam" id="PF07890">
    <property type="entry name" value="Rrp15p"/>
    <property type="match status" value="1"/>
</dbReference>
<dbReference type="EMBL" id="JWZX01001732">
    <property type="protein sequence ID" value="KOO32588.1"/>
    <property type="molecule type" value="Genomic_DNA"/>
</dbReference>
<reference evidence="4" key="1">
    <citation type="journal article" date="2015" name="PLoS Genet.">
        <title>Genome Sequence and Transcriptome Analyses of Chrysochromulina tobin: Metabolic Tools for Enhanced Algal Fitness in the Prominent Order Prymnesiales (Haptophyceae).</title>
        <authorList>
            <person name="Hovde B.T."/>
            <person name="Deodato C.R."/>
            <person name="Hunsperger H.M."/>
            <person name="Ryken S.A."/>
            <person name="Yost W."/>
            <person name="Jha R.K."/>
            <person name="Patterson J."/>
            <person name="Monnat R.J. Jr."/>
            <person name="Barlow S.B."/>
            <person name="Starkenburg S.R."/>
            <person name="Cattolico R.A."/>
        </authorList>
    </citation>
    <scope>NUCLEOTIDE SEQUENCE</scope>
    <source>
        <strain evidence="4">CCMP291</strain>
    </source>
</reference>
<feature type="compositionally biased region" description="Basic and acidic residues" evidence="2">
    <location>
        <begin position="36"/>
        <end position="51"/>
    </location>
</feature>
<dbReference type="AlphaFoldDB" id="A0A0M0K2H7"/>
<sequence length="214" mass="22639">MPPKQPTISLGDIAASILDAPLPAGVPILARRKGPEKRLAEEKAEEKEKAALARAKKALTGTAHQQLKQMPSAINPVLETMLKKTATQGVVALFNAVRTAQKDTDTSSVKSKDRKRKRSDGAASEGGSDAMGEQAQAAASKESFLDVLRRGSSGAVRSSGGGDKPGATFLRDDFMLGRARAKDFGRGDDEVDGGDIEQDGHGADLEDEDEEKEL</sequence>
<feature type="region of interest" description="Disordered" evidence="2">
    <location>
        <begin position="96"/>
        <end position="172"/>
    </location>
</feature>
<feature type="region of interest" description="Disordered" evidence="2">
    <location>
        <begin position="184"/>
        <end position="214"/>
    </location>
</feature>
<dbReference type="InterPro" id="IPR012459">
    <property type="entry name" value="Rrp15"/>
</dbReference>
<evidence type="ECO:0000256" key="1">
    <source>
        <dbReference type="ARBA" id="ARBA00007462"/>
    </source>
</evidence>
<accession>A0A0M0K2H7</accession>
<evidence type="ECO:0000313" key="4">
    <source>
        <dbReference type="Proteomes" id="UP000037460"/>
    </source>
</evidence>
<proteinExistence type="inferred from homology"/>
<evidence type="ECO:0000256" key="2">
    <source>
        <dbReference type="SAM" id="MobiDB-lite"/>
    </source>
</evidence>
<evidence type="ECO:0000313" key="3">
    <source>
        <dbReference type="EMBL" id="KOO32588.1"/>
    </source>
</evidence>
<comment type="similarity">
    <text evidence="1">Belongs to the RRP15 family.</text>
</comment>
<organism evidence="3 4">
    <name type="scientific">Chrysochromulina tobinii</name>
    <dbReference type="NCBI Taxonomy" id="1460289"/>
    <lineage>
        <taxon>Eukaryota</taxon>
        <taxon>Haptista</taxon>
        <taxon>Haptophyta</taxon>
        <taxon>Prymnesiophyceae</taxon>
        <taxon>Prymnesiales</taxon>
        <taxon>Chrysochromulinaceae</taxon>
        <taxon>Chrysochromulina</taxon>
    </lineage>
</organism>